<dbReference type="AlphaFoldDB" id="A0A372M939"/>
<dbReference type="Proteomes" id="UP000263094">
    <property type="component" value="Unassembled WGS sequence"/>
</dbReference>
<protein>
    <submittedName>
        <fullName evidence="1">Uncharacterized protein</fullName>
    </submittedName>
</protein>
<proteinExistence type="predicted"/>
<reference evidence="1 2" key="1">
    <citation type="submission" date="2018-08" db="EMBL/GenBank/DDBJ databases">
        <title>Isolation, diversity and antifungal activity of Actinobacteria from wheat.</title>
        <authorList>
            <person name="Han C."/>
        </authorList>
    </citation>
    <scope>NUCLEOTIDE SEQUENCE [LARGE SCALE GENOMIC DNA]</scope>
    <source>
        <strain evidence="1 2">NEAU-YY421</strain>
    </source>
</reference>
<accession>A0A372M939</accession>
<name>A0A372M939_9ACTN</name>
<evidence type="ECO:0000313" key="2">
    <source>
        <dbReference type="Proteomes" id="UP000263094"/>
    </source>
</evidence>
<sequence length="92" mass="10169">MLRCLVRRHTTSEGGEGRGGYPCSYSVGGRAGLATGVSGVVRPPRCRGCSRRGGRRLSRRRRRPWRRAGRCRCGGRQRRRCRGAGRSGRGRG</sequence>
<evidence type="ECO:0000313" key="1">
    <source>
        <dbReference type="EMBL" id="RFU86943.1"/>
    </source>
</evidence>
<comment type="caution">
    <text evidence="1">The sequence shown here is derived from an EMBL/GenBank/DDBJ whole genome shotgun (WGS) entry which is preliminary data.</text>
</comment>
<gene>
    <name evidence="1" type="ORF">DY218_09895</name>
</gene>
<organism evidence="1 2">
    <name type="scientific">Streptomyces triticagri</name>
    <dbReference type="NCBI Taxonomy" id="2293568"/>
    <lineage>
        <taxon>Bacteria</taxon>
        <taxon>Bacillati</taxon>
        <taxon>Actinomycetota</taxon>
        <taxon>Actinomycetes</taxon>
        <taxon>Kitasatosporales</taxon>
        <taxon>Streptomycetaceae</taxon>
        <taxon>Streptomyces</taxon>
    </lineage>
</organism>
<keyword evidence="2" id="KW-1185">Reference proteome</keyword>
<dbReference type="EMBL" id="QUAK01000051">
    <property type="protein sequence ID" value="RFU86943.1"/>
    <property type="molecule type" value="Genomic_DNA"/>
</dbReference>